<proteinExistence type="predicted"/>
<evidence type="ECO:0000256" key="3">
    <source>
        <dbReference type="ARBA" id="ARBA00023163"/>
    </source>
</evidence>
<name>A0A2U1UR90_9GAMM</name>
<evidence type="ECO:0000313" key="7">
    <source>
        <dbReference type="Proteomes" id="UP000295985"/>
    </source>
</evidence>
<keyword evidence="2" id="KW-0238">DNA-binding</keyword>
<gene>
    <name evidence="5" type="ORF">DDT54_11540</name>
    <name evidence="6" type="ORF">EH206_14935</name>
</gene>
<dbReference type="PROSITE" id="PS00041">
    <property type="entry name" value="HTH_ARAC_FAMILY_1"/>
    <property type="match status" value="1"/>
</dbReference>
<sequence length="315" mass="35992">MKFQYSTHDIEAPRRFEYWNEVVCQHCIPAASECLDRAPFDGELDVSLVGAVSISMMTSPWHQWRRSSQHIRTGPDDDLWLGYMKHGDAYISQGERRVHLRSGDITLYDAARPFEFRLAPEQIYLVRLPRRSLLSRSPHAEQMTARIIDRQRPGAQALRSMIEEAAFTNFSDPDTAARYGSAILDVLSLTIDDYPDKHSSAGERDLYTRLLSYIRENFSDTELNLHSLALAHHVSERTVTRAFARHNQTPMDVVRMTRLQASHRELAEGMADSVTRTALNCGFTDLSHFSRVFRATYGYTPQSLLLQAPHAHSAR</sequence>
<dbReference type="GO" id="GO:0003700">
    <property type="term" value="F:DNA-binding transcription factor activity"/>
    <property type="evidence" value="ECO:0007669"/>
    <property type="project" value="InterPro"/>
</dbReference>
<keyword evidence="8" id="KW-1185">Reference proteome</keyword>
<dbReference type="SUPFAM" id="SSF46689">
    <property type="entry name" value="Homeodomain-like"/>
    <property type="match status" value="1"/>
</dbReference>
<dbReference type="EMBL" id="CP034036">
    <property type="protein sequence ID" value="QCR05368.1"/>
    <property type="molecule type" value="Genomic_DNA"/>
</dbReference>
<dbReference type="GO" id="GO:0043565">
    <property type="term" value="F:sequence-specific DNA binding"/>
    <property type="evidence" value="ECO:0007669"/>
    <property type="project" value="InterPro"/>
</dbReference>
<organism evidence="5 7">
    <name type="scientific">Brenneria nigrifluens DSM 30175 = ATCC 13028</name>
    <dbReference type="NCBI Taxonomy" id="1121120"/>
    <lineage>
        <taxon>Bacteria</taxon>
        <taxon>Pseudomonadati</taxon>
        <taxon>Pseudomonadota</taxon>
        <taxon>Gammaproteobacteria</taxon>
        <taxon>Enterobacterales</taxon>
        <taxon>Pectobacteriaceae</taxon>
        <taxon>Brenneria</taxon>
    </lineage>
</organism>
<accession>A0A2U1UR90</accession>
<dbReference type="InterPro" id="IPR009057">
    <property type="entry name" value="Homeodomain-like_sf"/>
</dbReference>
<dbReference type="SMART" id="SM00342">
    <property type="entry name" value="HTH_ARAC"/>
    <property type="match status" value="1"/>
</dbReference>
<reference evidence="5 7" key="1">
    <citation type="submission" date="2018-04" db="EMBL/GenBank/DDBJ databases">
        <title>Brenneria corticis sp.nov.</title>
        <authorList>
            <person name="Li Y."/>
        </authorList>
    </citation>
    <scope>NUCLEOTIDE SEQUENCE [LARGE SCALE GENOMIC DNA]</scope>
    <source>
        <strain evidence="5 7">LMG 2694</strain>
    </source>
</reference>
<dbReference type="PANTHER" id="PTHR46796">
    <property type="entry name" value="HTH-TYPE TRANSCRIPTIONAL ACTIVATOR RHAS-RELATED"/>
    <property type="match status" value="1"/>
</dbReference>
<dbReference type="Pfam" id="PF14525">
    <property type="entry name" value="AraC_binding_2"/>
    <property type="match status" value="1"/>
</dbReference>
<dbReference type="InterPro" id="IPR050204">
    <property type="entry name" value="AraC_XylS_family_regulators"/>
</dbReference>
<keyword evidence="3" id="KW-0804">Transcription</keyword>
<reference evidence="6 8" key="2">
    <citation type="submission" date="2018-11" db="EMBL/GenBank/DDBJ databases">
        <title>Genome sequences of Brenneria nigrifluens and Brenneria rubrifaciens.</title>
        <authorList>
            <person name="Poret-Peterson A.T."/>
            <person name="McClean A.E."/>
            <person name="Kluepfel D.A."/>
        </authorList>
    </citation>
    <scope>NUCLEOTIDE SEQUENCE [LARGE SCALE GENOMIC DNA]</scope>
    <source>
        <strain evidence="6 8">ATCC 13028</strain>
    </source>
</reference>
<evidence type="ECO:0000313" key="8">
    <source>
        <dbReference type="Proteomes" id="UP000303847"/>
    </source>
</evidence>
<dbReference type="RefSeq" id="WP_009113656.1">
    <property type="nucleotide sequence ID" value="NZ_CP034036.1"/>
</dbReference>
<dbReference type="AlphaFoldDB" id="A0A2U1UR90"/>
<dbReference type="EMBL" id="QDKK01000016">
    <property type="protein sequence ID" value="PWC24177.1"/>
    <property type="molecule type" value="Genomic_DNA"/>
</dbReference>
<dbReference type="PANTHER" id="PTHR46796:SF6">
    <property type="entry name" value="ARAC SUBFAMILY"/>
    <property type="match status" value="1"/>
</dbReference>
<dbReference type="InterPro" id="IPR035418">
    <property type="entry name" value="AraC-bd_2"/>
</dbReference>
<dbReference type="InterPro" id="IPR018062">
    <property type="entry name" value="HTH_AraC-typ_CS"/>
</dbReference>
<evidence type="ECO:0000256" key="1">
    <source>
        <dbReference type="ARBA" id="ARBA00023015"/>
    </source>
</evidence>
<dbReference type="Pfam" id="PF12833">
    <property type="entry name" value="HTH_18"/>
    <property type="match status" value="1"/>
</dbReference>
<dbReference type="OrthoDB" id="5740883at2"/>
<dbReference type="PROSITE" id="PS01124">
    <property type="entry name" value="HTH_ARAC_FAMILY_2"/>
    <property type="match status" value="1"/>
</dbReference>
<evidence type="ECO:0000313" key="6">
    <source>
        <dbReference type="EMBL" id="QCR05368.1"/>
    </source>
</evidence>
<evidence type="ECO:0000256" key="2">
    <source>
        <dbReference type="ARBA" id="ARBA00023125"/>
    </source>
</evidence>
<dbReference type="InterPro" id="IPR018060">
    <property type="entry name" value="HTH_AraC"/>
</dbReference>
<protein>
    <submittedName>
        <fullName evidence="5">AraC family transcriptional regulator</fullName>
    </submittedName>
    <submittedName>
        <fullName evidence="6">Helix-turn-helix domain-containing protein</fullName>
    </submittedName>
</protein>
<evidence type="ECO:0000259" key="4">
    <source>
        <dbReference type="PROSITE" id="PS01124"/>
    </source>
</evidence>
<dbReference type="Proteomes" id="UP000295985">
    <property type="component" value="Unassembled WGS sequence"/>
</dbReference>
<evidence type="ECO:0000313" key="5">
    <source>
        <dbReference type="EMBL" id="PWC24177.1"/>
    </source>
</evidence>
<keyword evidence="1" id="KW-0805">Transcription regulation</keyword>
<dbReference type="Gene3D" id="1.10.10.60">
    <property type="entry name" value="Homeodomain-like"/>
    <property type="match status" value="1"/>
</dbReference>
<feature type="domain" description="HTH araC/xylS-type" evidence="4">
    <location>
        <begin position="208"/>
        <end position="307"/>
    </location>
</feature>
<dbReference type="Proteomes" id="UP000303847">
    <property type="component" value="Chromosome"/>
</dbReference>